<gene>
    <name evidence="7" type="ORF">CAOG_003028</name>
</gene>
<dbReference type="SMART" id="SM00239">
    <property type="entry name" value="C2"/>
    <property type="match status" value="1"/>
</dbReference>
<sequence length="1590" mass="168654">MLFAFSVGIVFGALLVFTIQAALIALIYQRFYRLPVAAEDADALLAEKAERHRRRQAQLSLTHASAIEYDLLLQAHRTAVVERCAWLNVIIARALGPQLNQPAPAGSLSSTAAGVVGAIAPQLAAATTTTTSTSTVGAGGAALTSTPAAATEANLHSAGGLSNTSSAASAASATANSGPASTFATGGTVTAGTDGAFDPTPGPGGHHPLAEMLRARLTDLLVGQFDSIRSMLIGKFMRQVALCDLRVVHALPLVSAIKVLPADGQTAPSGPAGASEPNARVLAGNLLVDFQMACEITLLIEVETILGVVGRFSITLLRLSGRLFLKLSGKDDSQFGVAFFNEPQLVMSVVALLNGEEMRFIAAQLENAINRQVKERLTMPHLTMIRGSLAEWLLGPFAHASHSQGGDSDLVGEAAAKTRSILFSAEAGAMPRTGALAATTTTTTTTTTTMATSTSSSPVRAVTQSGEGVSAASSVLSAATTTTTTTVTNAQNSQASGASHGALVTAAGVYAASHSQAASRTTSGIADASTKPSNRPGIPPVSGTDVIDSTVSGAELPHEWLAHTFGFETVYCNRCAFVVSDRAFVCRFCSYVCHKRCIGKLVGRDVHCCSKLVIAPDWSAATGTHLSAVTPAQAAAAVGASDARGAMNGSFVGFLSVRVVSGQGLAAKDMNGLSDPYCLVSFESHQFKTKRILETLNPVWDETFEFPILCGESSLLRVTVFDWDKLSRDDFLGFVVIDITTLVPESKHQELFVLRQRSSDDEISGSVTLEMLVRSKKAISTGMKDVATELPSANGTELSRAFTSTTKRFFAVLQSALIEMTDAEHNMVNLRRRFVRSHKADAKLSAPLAEYEMPTFGRDRDLVSMVAESALQRKIARFQLVEAWIADMHAFTSEIHHWHDIALPALMHSQPDAERATFSANLDSIVTALDTFMFDCMTTSSNVHESMAISTISSGLLTHRNFLTEVVLYAKALPKLLSSHFQRLRDFPSTYALAVDQVSSIPLARRLDGSHDSQTWVPSGPAFAARIAMDHAWGPKNGDGVSGAGRGYGTVLPDLGRLVVTMASSVSPEGDTAPSSMGLAWETMLHLPVYGLSCMLLVVQKVLSMSASSEPHYSEMTESILAISQAVHEIFGSVREAERARHLAEIQSTLRNVSDTEAAIITDPGCTLLDDGHVTFGSDLSGQHGVVLQAVLLDRAFLVLRQQFGLYGVMLATELAIPAIVLADVNVQEIADDGASFELCARNDPDDRLLVVSVESAAKCATWVAVIREAIRAHRFMLAEAAAMSHVPKGLELSAQQAQGPISEMHIVDLQGGRRKLSAVASIAAQVAGRRKRGPQSTPPTSIGRAGAGPITATLREAASGGRSSLVSLQTELGAIQTALDQHRATLQDLTASHLAGSPNAIAARERIEAEIASLTEEYSAVHAKIARLESITQPAPDTEHGGAGAQPNTEPYARAVSKSTLSLNSSPSSSRRLVADSEADQQKYRHTFQLPEAARFTEVFVCTLQRSGYGSGQLFISDSSVCFKAKARLKKTLKTRFEAAEVLSVSLNGSGILHIRLQSSAPDLLFERFEPPESANQVLALLQQFASAI</sequence>
<dbReference type="InterPro" id="IPR004182">
    <property type="entry name" value="GRAM"/>
</dbReference>
<feature type="region of interest" description="Disordered" evidence="4">
    <location>
        <begin position="521"/>
        <end position="543"/>
    </location>
</feature>
<dbReference type="PROSITE" id="PS50004">
    <property type="entry name" value="C2"/>
    <property type="match status" value="1"/>
</dbReference>
<keyword evidence="2" id="KW-0862">Zinc</keyword>
<dbReference type="SUPFAM" id="SSF49562">
    <property type="entry name" value="C2 domain (Calcium/lipid-binding domain, CaLB)"/>
    <property type="match status" value="1"/>
</dbReference>
<evidence type="ECO:0000259" key="5">
    <source>
        <dbReference type="PROSITE" id="PS50004"/>
    </source>
</evidence>
<dbReference type="Pfam" id="PF02893">
    <property type="entry name" value="GRAM"/>
    <property type="match status" value="1"/>
</dbReference>
<dbReference type="OrthoDB" id="67700at2759"/>
<organism evidence="7 8">
    <name type="scientific">Capsaspora owczarzaki (strain ATCC 30864)</name>
    <dbReference type="NCBI Taxonomy" id="595528"/>
    <lineage>
        <taxon>Eukaryota</taxon>
        <taxon>Filasterea</taxon>
        <taxon>Capsaspora</taxon>
    </lineage>
</organism>
<dbReference type="InterPro" id="IPR000008">
    <property type="entry name" value="C2_dom"/>
</dbReference>
<evidence type="ECO:0000256" key="4">
    <source>
        <dbReference type="SAM" id="MobiDB-lite"/>
    </source>
</evidence>
<dbReference type="InterPro" id="IPR002219">
    <property type="entry name" value="PKC_DAG/PE"/>
</dbReference>
<dbReference type="PANTHER" id="PTHR45911">
    <property type="entry name" value="C2 DOMAIN-CONTAINING PROTEIN"/>
    <property type="match status" value="1"/>
</dbReference>
<dbReference type="GO" id="GO:0005509">
    <property type="term" value="F:calcium ion binding"/>
    <property type="evidence" value="ECO:0007669"/>
    <property type="project" value="TreeGrafter"/>
</dbReference>
<dbReference type="eggNOG" id="KOG2059">
    <property type="taxonomic scope" value="Eukaryota"/>
</dbReference>
<evidence type="ECO:0000256" key="1">
    <source>
        <dbReference type="ARBA" id="ARBA00022723"/>
    </source>
</evidence>
<keyword evidence="1" id="KW-0479">Metal-binding</keyword>
<reference evidence="8" key="1">
    <citation type="submission" date="2011-02" db="EMBL/GenBank/DDBJ databases">
        <title>The Genome Sequence of Capsaspora owczarzaki ATCC 30864.</title>
        <authorList>
            <person name="Russ C."/>
            <person name="Cuomo C."/>
            <person name="Burger G."/>
            <person name="Gray M.W."/>
            <person name="Holland P.W.H."/>
            <person name="King N."/>
            <person name="Lang F.B.F."/>
            <person name="Roger A.J."/>
            <person name="Ruiz-Trillo I."/>
            <person name="Young S.K."/>
            <person name="Zeng Q."/>
            <person name="Gargeya S."/>
            <person name="Alvarado L."/>
            <person name="Berlin A."/>
            <person name="Chapman S.B."/>
            <person name="Chen Z."/>
            <person name="Freedman E."/>
            <person name="Gellesch M."/>
            <person name="Goldberg J."/>
            <person name="Griggs A."/>
            <person name="Gujja S."/>
            <person name="Heilman E."/>
            <person name="Heiman D."/>
            <person name="Howarth C."/>
            <person name="Mehta T."/>
            <person name="Neiman D."/>
            <person name="Pearson M."/>
            <person name="Roberts A."/>
            <person name="Saif S."/>
            <person name="Shea T."/>
            <person name="Shenoy N."/>
            <person name="Sisk P."/>
            <person name="Stolte C."/>
            <person name="Sykes S."/>
            <person name="White J."/>
            <person name="Yandava C."/>
            <person name="Haas B."/>
            <person name="Nusbaum C."/>
            <person name="Birren B."/>
        </authorList>
    </citation>
    <scope>NUCLEOTIDE SEQUENCE</scope>
    <source>
        <strain evidence="8">ATCC 30864</strain>
    </source>
</reference>
<feature type="region of interest" description="Disordered" evidence="4">
    <location>
        <begin position="1328"/>
        <end position="1350"/>
    </location>
</feature>
<evidence type="ECO:0000313" key="7">
    <source>
        <dbReference type="EMBL" id="KJE91986.1"/>
    </source>
</evidence>
<dbReference type="InterPro" id="IPR011993">
    <property type="entry name" value="PH-like_dom_sf"/>
</dbReference>
<keyword evidence="3" id="KW-0106">Calcium</keyword>
<name>A0A0D2UAA5_CAPO3</name>
<dbReference type="CDD" id="cd21669">
    <property type="entry name" value="SMP_SF"/>
    <property type="match status" value="1"/>
</dbReference>
<proteinExistence type="predicted"/>
<accession>A0A0D2UAA5</accession>
<feature type="compositionally biased region" description="Low complexity" evidence="4">
    <location>
        <begin position="1458"/>
        <end position="1473"/>
    </location>
</feature>
<dbReference type="PANTHER" id="PTHR45911:SF4">
    <property type="entry name" value="MULTIPLE C2 AND TRANSMEMBRANE DOMAIN-CONTAINING PROTEIN"/>
    <property type="match status" value="1"/>
</dbReference>
<dbReference type="EMBL" id="KE346363">
    <property type="protein sequence ID" value="KJE91986.1"/>
    <property type="molecule type" value="Genomic_DNA"/>
</dbReference>
<feature type="region of interest" description="Disordered" evidence="4">
    <location>
        <begin position="441"/>
        <end position="465"/>
    </location>
</feature>
<evidence type="ECO:0000259" key="6">
    <source>
        <dbReference type="PROSITE" id="PS50081"/>
    </source>
</evidence>
<dbReference type="GO" id="GO:0016020">
    <property type="term" value="C:membrane"/>
    <property type="evidence" value="ECO:0007669"/>
    <property type="project" value="TreeGrafter"/>
</dbReference>
<feature type="compositionally biased region" description="Low complexity" evidence="4">
    <location>
        <begin position="441"/>
        <end position="457"/>
    </location>
</feature>
<dbReference type="Proteomes" id="UP000008743">
    <property type="component" value="Unassembled WGS sequence"/>
</dbReference>
<dbReference type="Pfam" id="PF00168">
    <property type="entry name" value="C2"/>
    <property type="match status" value="1"/>
</dbReference>
<dbReference type="SUPFAM" id="SSF57889">
    <property type="entry name" value="Cysteine-rich domain"/>
    <property type="match status" value="1"/>
</dbReference>
<dbReference type="Gene3D" id="2.60.40.150">
    <property type="entry name" value="C2 domain"/>
    <property type="match status" value="1"/>
</dbReference>
<evidence type="ECO:0000313" key="8">
    <source>
        <dbReference type="Proteomes" id="UP000008743"/>
    </source>
</evidence>
<dbReference type="PRINTS" id="PR00360">
    <property type="entry name" value="C2DOMAIN"/>
</dbReference>
<feature type="domain" description="Phorbol-ester/DAG-type" evidence="6">
    <location>
        <begin position="557"/>
        <end position="608"/>
    </location>
</feature>
<dbReference type="InParanoid" id="A0A0D2UAA5"/>
<evidence type="ECO:0000256" key="3">
    <source>
        <dbReference type="ARBA" id="ARBA00022837"/>
    </source>
</evidence>
<dbReference type="STRING" id="595528.A0A0D2UAA5"/>
<dbReference type="InterPro" id="IPR046349">
    <property type="entry name" value="C1-like_sf"/>
</dbReference>
<dbReference type="CDD" id="cd00030">
    <property type="entry name" value="C2"/>
    <property type="match status" value="1"/>
</dbReference>
<feature type="region of interest" description="Disordered" evidence="4">
    <location>
        <begin position="1456"/>
        <end position="1478"/>
    </location>
</feature>
<feature type="compositionally biased region" description="Low complexity" evidence="4">
    <location>
        <begin position="173"/>
        <end position="196"/>
    </location>
</feature>
<dbReference type="Gene3D" id="2.30.29.30">
    <property type="entry name" value="Pleckstrin-homology domain (PH domain)/Phosphotyrosine-binding domain (PTB)"/>
    <property type="match status" value="1"/>
</dbReference>
<dbReference type="InterPro" id="IPR035892">
    <property type="entry name" value="C2_domain_sf"/>
</dbReference>
<dbReference type="SMART" id="SM00568">
    <property type="entry name" value="GRAM"/>
    <property type="match status" value="1"/>
</dbReference>
<dbReference type="PROSITE" id="PS50081">
    <property type="entry name" value="ZF_DAG_PE_2"/>
    <property type="match status" value="1"/>
</dbReference>
<protein>
    <submittedName>
        <fullName evidence="7">Uncharacterized protein</fullName>
    </submittedName>
</protein>
<feature type="domain" description="C2" evidence="5">
    <location>
        <begin position="630"/>
        <end position="752"/>
    </location>
</feature>
<dbReference type="RefSeq" id="XP_004363867.1">
    <property type="nucleotide sequence ID" value="XM_004363810.2"/>
</dbReference>
<feature type="region of interest" description="Disordered" evidence="4">
    <location>
        <begin position="173"/>
        <end position="202"/>
    </location>
</feature>
<evidence type="ECO:0000256" key="2">
    <source>
        <dbReference type="ARBA" id="ARBA00022833"/>
    </source>
</evidence>
<keyword evidence="8" id="KW-1185">Reference proteome</keyword>